<reference evidence="3 4" key="1">
    <citation type="submission" date="2018-10" db="EMBL/GenBank/DDBJ databases">
        <title>The complete genome of Acinetobacter wuhouensis strain WCHAW010062.</title>
        <authorList>
            <person name="Hu Y."/>
            <person name="Long H."/>
            <person name="Feng Y."/>
            <person name="Zong Z."/>
        </authorList>
    </citation>
    <scope>NUCLEOTIDE SEQUENCE [LARGE SCALE GENOMIC DNA]</scope>
    <source>
        <strain evidence="3 4">WCHAW010062</strain>
    </source>
</reference>
<accession>A0A3G2SZS0</accession>
<dbReference type="Proteomes" id="UP000279962">
    <property type="component" value="Chromosome"/>
</dbReference>
<dbReference type="PANTHER" id="PTHR35535">
    <property type="entry name" value="HEAT SHOCK PROTEIN HSLJ"/>
    <property type="match status" value="1"/>
</dbReference>
<dbReference type="InterPro" id="IPR038670">
    <property type="entry name" value="HslJ-like_sf"/>
</dbReference>
<dbReference type="RefSeq" id="WP_087552370.1">
    <property type="nucleotide sequence ID" value="NZ_CP033133.1"/>
</dbReference>
<dbReference type="Gene3D" id="2.40.128.270">
    <property type="match status" value="1"/>
</dbReference>
<feature type="chain" id="PRO_5018097343" evidence="1">
    <location>
        <begin position="20"/>
        <end position="146"/>
    </location>
</feature>
<protein>
    <submittedName>
        <fullName evidence="3">META domain-containing protein</fullName>
    </submittedName>
</protein>
<gene>
    <name evidence="3" type="ORF">CDG68_05700</name>
</gene>
<evidence type="ECO:0000313" key="3">
    <source>
        <dbReference type="EMBL" id="AYO53187.1"/>
    </source>
</evidence>
<evidence type="ECO:0000256" key="1">
    <source>
        <dbReference type="SAM" id="SignalP"/>
    </source>
</evidence>
<dbReference type="AlphaFoldDB" id="A0A3G2SZS0"/>
<keyword evidence="1" id="KW-0732">Signal</keyword>
<feature type="domain" description="DUF306" evidence="2">
    <location>
        <begin position="35"/>
        <end position="143"/>
    </location>
</feature>
<organism evidence="3 4">
    <name type="scientific">Acinetobacter wuhouensis</name>
    <dbReference type="NCBI Taxonomy" id="1879050"/>
    <lineage>
        <taxon>Bacteria</taxon>
        <taxon>Pseudomonadati</taxon>
        <taxon>Pseudomonadota</taxon>
        <taxon>Gammaproteobacteria</taxon>
        <taxon>Moraxellales</taxon>
        <taxon>Moraxellaceae</taxon>
        <taxon>Acinetobacter</taxon>
    </lineage>
</organism>
<dbReference type="InterPro" id="IPR005184">
    <property type="entry name" value="DUF306_Meta_HslJ"/>
</dbReference>
<dbReference type="InterPro" id="IPR053147">
    <property type="entry name" value="Hsp_HslJ-like"/>
</dbReference>
<sequence>MLKALISTSIVTASLLITACTTTPNSDQQAQNLALLQNKNWELTYIGATEFKTNPNARNNPSIQFGSDLRVSGSDGCNRLMGQYAIKGQHITLGQLGATNMFCQNTMQLAGQYTEALNKVKGYQVYDKTLKLLDQYGNRVLEYKIQ</sequence>
<name>A0A3G2SZS0_9GAMM</name>
<feature type="signal peptide" evidence="1">
    <location>
        <begin position="1"/>
        <end position="19"/>
    </location>
</feature>
<evidence type="ECO:0000313" key="4">
    <source>
        <dbReference type="Proteomes" id="UP000279962"/>
    </source>
</evidence>
<dbReference type="PANTHER" id="PTHR35535:SF1">
    <property type="entry name" value="HEAT SHOCK PROTEIN HSLJ"/>
    <property type="match status" value="1"/>
</dbReference>
<proteinExistence type="predicted"/>
<dbReference type="Pfam" id="PF03724">
    <property type="entry name" value="META"/>
    <property type="match status" value="1"/>
</dbReference>
<dbReference type="EMBL" id="CP033133">
    <property type="protein sequence ID" value="AYO53187.1"/>
    <property type="molecule type" value="Genomic_DNA"/>
</dbReference>
<dbReference type="PROSITE" id="PS51257">
    <property type="entry name" value="PROKAR_LIPOPROTEIN"/>
    <property type="match status" value="1"/>
</dbReference>
<evidence type="ECO:0000259" key="2">
    <source>
        <dbReference type="Pfam" id="PF03724"/>
    </source>
</evidence>